<organism evidence="1 2">
    <name type="scientific">Irpex rosettiformis</name>
    <dbReference type="NCBI Taxonomy" id="378272"/>
    <lineage>
        <taxon>Eukaryota</taxon>
        <taxon>Fungi</taxon>
        <taxon>Dikarya</taxon>
        <taxon>Basidiomycota</taxon>
        <taxon>Agaricomycotina</taxon>
        <taxon>Agaricomycetes</taxon>
        <taxon>Polyporales</taxon>
        <taxon>Irpicaceae</taxon>
        <taxon>Irpex</taxon>
    </lineage>
</organism>
<proteinExistence type="predicted"/>
<sequence length="250" mass="28674">MQVTLQASSFHSSGGHMVLIIGRRRRHLSHGLRIKSYLQLRLPLQLLFYIRTWANFGGSKGSSSRKSLLEDIIKFAATNPDLRTPTSRFYNHQTEKIVEDNPTKAEADKKHIYNGPWDRDHFFELQFLAALFVELDVDFTHQVLNIMDLLGFLTHVCNGAHNLCDIAHPLHEAKNSVFTNKGSMTKELLAYLKVCYADFHKFVDSELHGEGEAGQKDHPTRAYYTLLKALKTTPFYTNQWPNVGQSWWVA</sequence>
<dbReference type="Proteomes" id="UP001055072">
    <property type="component" value="Unassembled WGS sequence"/>
</dbReference>
<protein>
    <submittedName>
        <fullName evidence="1">Uncharacterized protein</fullName>
    </submittedName>
</protein>
<keyword evidence="2" id="KW-1185">Reference proteome</keyword>
<evidence type="ECO:0000313" key="1">
    <source>
        <dbReference type="EMBL" id="KAI0093013.1"/>
    </source>
</evidence>
<evidence type="ECO:0000313" key="2">
    <source>
        <dbReference type="Proteomes" id="UP001055072"/>
    </source>
</evidence>
<accession>A0ACB8UFA3</accession>
<gene>
    <name evidence="1" type="ORF">BDY19DRAFT_921503</name>
</gene>
<reference evidence="1" key="1">
    <citation type="journal article" date="2021" name="Environ. Microbiol.">
        <title>Gene family expansions and transcriptome signatures uncover fungal adaptations to wood decay.</title>
        <authorList>
            <person name="Hage H."/>
            <person name="Miyauchi S."/>
            <person name="Viragh M."/>
            <person name="Drula E."/>
            <person name="Min B."/>
            <person name="Chaduli D."/>
            <person name="Navarro D."/>
            <person name="Favel A."/>
            <person name="Norest M."/>
            <person name="Lesage-Meessen L."/>
            <person name="Balint B."/>
            <person name="Merenyi Z."/>
            <person name="de Eugenio L."/>
            <person name="Morin E."/>
            <person name="Martinez A.T."/>
            <person name="Baldrian P."/>
            <person name="Stursova M."/>
            <person name="Martinez M.J."/>
            <person name="Novotny C."/>
            <person name="Magnuson J.K."/>
            <person name="Spatafora J.W."/>
            <person name="Maurice S."/>
            <person name="Pangilinan J."/>
            <person name="Andreopoulos W."/>
            <person name="LaButti K."/>
            <person name="Hundley H."/>
            <person name="Na H."/>
            <person name="Kuo A."/>
            <person name="Barry K."/>
            <person name="Lipzen A."/>
            <person name="Henrissat B."/>
            <person name="Riley R."/>
            <person name="Ahrendt S."/>
            <person name="Nagy L.G."/>
            <person name="Grigoriev I.V."/>
            <person name="Martin F."/>
            <person name="Rosso M.N."/>
        </authorList>
    </citation>
    <scope>NUCLEOTIDE SEQUENCE</scope>
    <source>
        <strain evidence="1">CBS 384.51</strain>
    </source>
</reference>
<comment type="caution">
    <text evidence="1">The sequence shown here is derived from an EMBL/GenBank/DDBJ whole genome shotgun (WGS) entry which is preliminary data.</text>
</comment>
<name>A0ACB8UFA3_9APHY</name>
<dbReference type="EMBL" id="MU274902">
    <property type="protein sequence ID" value="KAI0093013.1"/>
    <property type="molecule type" value="Genomic_DNA"/>
</dbReference>